<keyword evidence="2" id="KW-1185">Reference proteome</keyword>
<protein>
    <recommendedName>
        <fullName evidence="3">Winged helix-turn-helix</fullName>
    </recommendedName>
</protein>
<organism evidence="1 2">
    <name type="scientific">Natronoarchaeum philippinense</name>
    <dbReference type="NCBI Taxonomy" id="558529"/>
    <lineage>
        <taxon>Archaea</taxon>
        <taxon>Methanobacteriati</taxon>
        <taxon>Methanobacteriota</taxon>
        <taxon>Stenosarchaea group</taxon>
        <taxon>Halobacteria</taxon>
        <taxon>Halobacteriales</taxon>
        <taxon>Natronoarchaeaceae</taxon>
    </lineage>
</organism>
<evidence type="ECO:0008006" key="3">
    <source>
        <dbReference type="Google" id="ProtNLM"/>
    </source>
</evidence>
<accession>A0A285NRK4</accession>
<dbReference type="Gene3D" id="1.10.10.10">
    <property type="entry name" value="Winged helix-like DNA-binding domain superfamily/Winged helix DNA-binding domain"/>
    <property type="match status" value="1"/>
</dbReference>
<name>A0A285NRK4_NATPI</name>
<reference evidence="1 2" key="1">
    <citation type="submission" date="2017-09" db="EMBL/GenBank/DDBJ databases">
        <authorList>
            <person name="Ehlers B."/>
            <person name="Leendertz F.H."/>
        </authorList>
    </citation>
    <scope>NUCLEOTIDE SEQUENCE [LARGE SCALE GENOMIC DNA]</scope>
    <source>
        <strain evidence="1 2">DSM 27208</strain>
    </source>
</reference>
<dbReference type="AlphaFoldDB" id="A0A285NRK4"/>
<gene>
    <name evidence="1" type="ORF">SAMN06269185_1503</name>
</gene>
<sequence length="95" mass="11175">MARKQARWMCTLDERILEHLEEDSWSTPRYMSKEFRFNASRGRVEERCRKLTQAGLIAPIYEDANLYDITSDGQQYLEGELDAEHLSVTSQRPVH</sequence>
<evidence type="ECO:0000313" key="1">
    <source>
        <dbReference type="EMBL" id="SNZ12115.1"/>
    </source>
</evidence>
<dbReference type="Proteomes" id="UP000219453">
    <property type="component" value="Unassembled WGS sequence"/>
</dbReference>
<evidence type="ECO:0000313" key="2">
    <source>
        <dbReference type="Proteomes" id="UP000219453"/>
    </source>
</evidence>
<dbReference type="EMBL" id="OBEJ01000002">
    <property type="protein sequence ID" value="SNZ12115.1"/>
    <property type="molecule type" value="Genomic_DNA"/>
</dbReference>
<dbReference type="InterPro" id="IPR036388">
    <property type="entry name" value="WH-like_DNA-bd_sf"/>
</dbReference>
<proteinExistence type="predicted"/>